<comment type="caution">
    <text evidence="2">The sequence shown here is derived from an EMBL/GenBank/DDBJ whole genome shotgun (WGS) entry which is preliminary data.</text>
</comment>
<proteinExistence type="predicted"/>
<dbReference type="Gene3D" id="3.30.70.100">
    <property type="match status" value="1"/>
</dbReference>
<dbReference type="Proteomes" id="UP000538929">
    <property type="component" value="Unassembled WGS sequence"/>
</dbReference>
<dbReference type="Pfam" id="PF11695">
    <property type="entry name" value="DUF3291"/>
    <property type="match status" value="1"/>
</dbReference>
<dbReference type="SUPFAM" id="SSF54909">
    <property type="entry name" value="Dimeric alpha+beta barrel"/>
    <property type="match status" value="1"/>
</dbReference>
<evidence type="ECO:0000313" key="3">
    <source>
        <dbReference type="Proteomes" id="UP000538929"/>
    </source>
</evidence>
<evidence type="ECO:0000313" key="2">
    <source>
        <dbReference type="EMBL" id="MBB0244979.1"/>
    </source>
</evidence>
<accession>A0A7W3TDQ4</accession>
<gene>
    <name evidence="2" type="ORF">FNQ90_12890</name>
</gene>
<keyword evidence="3" id="KW-1185">Reference proteome</keyword>
<protein>
    <submittedName>
        <fullName evidence="2">DUF3291 domain-containing protein</fullName>
    </submittedName>
</protein>
<dbReference type="InterPro" id="IPR011008">
    <property type="entry name" value="Dimeric_a/b-barrel"/>
</dbReference>
<name>A0A7W3TDQ4_9ACTN</name>
<sequence length="108" mass="12391">MASRFEVHSAAHVPRFLVKSLLAWKQVRSTPGAYGVSLVAQPWKRTFWTLSAWESDEALRAYATTEPHRSIMTGLGPVMKDALFVRWEVATDDLPVTWEEARHRLARR</sequence>
<reference evidence="3" key="1">
    <citation type="submission" date="2019-10" db="EMBL/GenBank/DDBJ databases">
        <title>Streptomyces sp. nov., a novel actinobacterium isolated from alkaline environment.</title>
        <authorList>
            <person name="Golinska P."/>
        </authorList>
    </citation>
    <scope>NUCLEOTIDE SEQUENCE [LARGE SCALE GENOMIC DNA]</scope>
    <source>
        <strain evidence="3">DSM 42118</strain>
    </source>
</reference>
<dbReference type="AlphaFoldDB" id="A0A7W3TDQ4"/>
<dbReference type="InterPro" id="IPR021708">
    <property type="entry name" value="DUF3291"/>
</dbReference>
<evidence type="ECO:0000259" key="1">
    <source>
        <dbReference type="Pfam" id="PF11695"/>
    </source>
</evidence>
<dbReference type="EMBL" id="VKHT01000360">
    <property type="protein sequence ID" value="MBB0244979.1"/>
    <property type="molecule type" value="Genomic_DNA"/>
</dbReference>
<feature type="domain" description="DUF3291" evidence="1">
    <location>
        <begin position="33"/>
        <end position="106"/>
    </location>
</feature>
<organism evidence="2 3">
    <name type="scientific">Streptomyces alkaliphilus</name>
    <dbReference type="NCBI Taxonomy" id="1472722"/>
    <lineage>
        <taxon>Bacteria</taxon>
        <taxon>Bacillati</taxon>
        <taxon>Actinomycetota</taxon>
        <taxon>Actinomycetes</taxon>
        <taxon>Kitasatosporales</taxon>
        <taxon>Streptomycetaceae</taxon>
        <taxon>Streptomyces</taxon>
    </lineage>
</organism>